<organism evidence="4 5">
    <name type="scientific">Mycobacterium heckeshornense</name>
    <dbReference type="NCBI Taxonomy" id="110505"/>
    <lineage>
        <taxon>Bacteria</taxon>
        <taxon>Bacillati</taxon>
        <taxon>Actinomycetota</taxon>
        <taxon>Actinomycetes</taxon>
        <taxon>Mycobacteriales</taxon>
        <taxon>Mycobacteriaceae</taxon>
        <taxon>Mycobacterium</taxon>
    </lineage>
</organism>
<sequence>MSHLMTRPRHLRRTGAGLLMALAVAALSGCAAARDFRGANSLPLPGTKGGGPGSYTIQAQMPDVQNLKQNSPVQVADVTVGNVTKIERQGWHALVTMKLDGSVHLPGNATATLGQTSLLGSLHIELAPPKDVPPKGTLRDGSLIPLSSAGAYPSTEQTLGALSLLLNGGGLSQLQDITEALSTAFSGRGQELKSLIGQLDKYIAYLNDQKDDIIAATDSLNNLVGHFADQKPVVDKALKTIPNALAVLKDERQNLAEALAQLGKLGALAADSVNQTKVNLVKELNDLGPVLQSLADAGPALTRSLDFYGTFPFPKPTLAKWLRGDYANLTGVFDLTLSRLDAAFLTGTRWEGTLTELELQWGRTIGQLPSPYTARNPLVIPYHFNQGP</sequence>
<feature type="domain" description="Mammalian cell entry C-terminal" evidence="3">
    <location>
        <begin position="137"/>
        <end position="306"/>
    </location>
</feature>
<dbReference type="InterPro" id="IPR052336">
    <property type="entry name" value="MlaD_Phospholipid_Transporter"/>
</dbReference>
<keyword evidence="1" id="KW-0732">Signal</keyword>
<proteinExistence type="predicted"/>
<dbReference type="PROSITE" id="PS51257">
    <property type="entry name" value="PROKAR_LIPOPROTEIN"/>
    <property type="match status" value="1"/>
</dbReference>
<dbReference type="PANTHER" id="PTHR33371">
    <property type="entry name" value="INTERMEMBRANE PHOSPHOLIPID TRANSPORT SYSTEM BINDING PROTEIN MLAD-RELATED"/>
    <property type="match status" value="1"/>
</dbReference>
<protein>
    <submittedName>
        <fullName evidence="4">Mammalian cell entry protein</fullName>
    </submittedName>
</protein>
<dbReference type="AlphaFoldDB" id="A0A7R7GUJ8"/>
<feature type="domain" description="Mce/MlaD" evidence="2">
    <location>
        <begin position="54"/>
        <end position="129"/>
    </location>
</feature>
<evidence type="ECO:0000256" key="1">
    <source>
        <dbReference type="SAM" id="SignalP"/>
    </source>
</evidence>
<accession>A0A7R7GUJ8</accession>
<feature type="chain" id="PRO_5032357764" evidence="1">
    <location>
        <begin position="34"/>
        <end position="388"/>
    </location>
</feature>
<gene>
    <name evidence="4" type="ORF">MHEC_27610</name>
</gene>
<reference evidence="4 5" key="1">
    <citation type="submission" date="2020-12" db="EMBL/GenBank/DDBJ databases">
        <title>Complete genome sequence of Mycobacterium heckeshornense JCM 15655T, closely related to a pathogenic non-tuberculous mycobacterial species Mycobacterium xenopi.</title>
        <authorList>
            <person name="Yoshida M."/>
            <person name="Fukano H."/>
            <person name="Asakura T."/>
            <person name="Suzuki M."/>
            <person name="Hoshino Y."/>
        </authorList>
    </citation>
    <scope>NUCLEOTIDE SEQUENCE [LARGE SCALE GENOMIC DNA]</scope>
    <source>
        <strain evidence="4 5">JCM 15655</strain>
    </source>
</reference>
<dbReference type="NCBIfam" id="TIGR00996">
    <property type="entry name" value="Mtu_fam_mce"/>
    <property type="match status" value="1"/>
</dbReference>
<dbReference type="Pfam" id="PF02470">
    <property type="entry name" value="MlaD"/>
    <property type="match status" value="1"/>
</dbReference>
<dbReference type="Proteomes" id="UP000595446">
    <property type="component" value="Chromosome"/>
</dbReference>
<dbReference type="GO" id="GO:0005576">
    <property type="term" value="C:extracellular region"/>
    <property type="evidence" value="ECO:0007669"/>
    <property type="project" value="TreeGrafter"/>
</dbReference>
<dbReference type="InterPro" id="IPR005693">
    <property type="entry name" value="Mce"/>
</dbReference>
<dbReference type="PANTHER" id="PTHR33371:SF15">
    <property type="entry name" value="LIPOPROTEIN LPRN"/>
    <property type="match status" value="1"/>
</dbReference>
<dbReference type="EMBL" id="AP024237">
    <property type="protein sequence ID" value="BCO36328.1"/>
    <property type="molecule type" value="Genomic_DNA"/>
</dbReference>
<name>A0A7R7GUJ8_9MYCO</name>
<feature type="signal peptide" evidence="1">
    <location>
        <begin position="1"/>
        <end position="33"/>
    </location>
</feature>
<evidence type="ECO:0000313" key="5">
    <source>
        <dbReference type="Proteomes" id="UP000595446"/>
    </source>
</evidence>
<evidence type="ECO:0000259" key="3">
    <source>
        <dbReference type="Pfam" id="PF11887"/>
    </source>
</evidence>
<dbReference type="InterPro" id="IPR024516">
    <property type="entry name" value="Mce_C"/>
</dbReference>
<dbReference type="Pfam" id="PF11887">
    <property type="entry name" value="Mce4_CUP1"/>
    <property type="match status" value="1"/>
</dbReference>
<evidence type="ECO:0000259" key="2">
    <source>
        <dbReference type="Pfam" id="PF02470"/>
    </source>
</evidence>
<evidence type="ECO:0000313" key="4">
    <source>
        <dbReference type="EMBL" id="BCO36328.1"/>
    </source>
</evidence>
<keyword evidence="5" id="KW-1185">Reference proteome</keyword>
<dbReference type="InterPro" id="IPR003399">
    <property type="entry name" value="Mce/MlaD"/>
</dbReference>